<dbReference type="EMBL" id="CM020619">
    <property type="protein sequence ID" value="KAK1864412.1"/>
    <property type="molecule type" value="Genomic_DNA"/>
</dbReference>
<sequence>MHRLSARLFGSCTVFPGRIPPPPTGTMLRSLLIPSGSLRLRNFPAFLPRSWSSAPGGVIGISAGWRHAAGAAAAVAPAPAAETSSSPSLADTFSPHLDADDVPRVRRGYKGPGTPKQPLPPPGIDITRPPVIQRRPVTPSQRHTALIQHSLLYRGRPLRRLCEGLTKTGGRSNTGQISVRHIGGGHKRLYRRVDFVRAAHDGKVGVIERVEYDPNRSALLALIRHRGKCAAVPDVQRPDRYAYILCPAGVELGGEVLASRSDPTAPDGVVVDVRPGNAMRLRFMPVGTTVHNVELRPGKGGVLCRSAGSSAQLLERSVAKSLALLRLASKEQRYVPLDAMATVGKVSNAEHKNEKMGKAGRNRWKGIRPSVRGIAMNPIDHPHGGRTNGGRPSVSPWGWYTKGMRTRNTKKASQKMIMKRRPS</sequence>
<gene>
    <name evidence="1" type="ORF">I4F81_006960</name>
</gene>
<evidence type="ECO:0000313" key="2">
    <source>
        <dbReference type="Proteomes" id="UP000798662"/>
    </source>
</evidence>
<reference evidence="1" key="1">
    <citation type="submission" date="2019-11" db="EMBL/GenBank/DDBJ databases">
        <title>Nori genome reveals adaptations in red seaweeds to the harsh intertidal environment.</title>
        <authorList>
            <person name="Wang D."/>
            <person name="Mao Y."/>
        </authorList>
    </citation>
    <scope>NUCLEOTIDE SEQUENCE</scope>
    <source>
        <tissue evidence="1">Gametophyte</tissue>
    </source>
</reference>
<dbReference type="Proteomes" id="UP000798662">
    <property type="component" value="Chromosome 2"/>
</dbReference>
<keyword evidence="2" id="KW-1185">Reference proteome</keyword>
<comment type="caution">
    <text evidence="1">The sequence shown here is derived from an EMBL/GenBank/DDBJ whole genome shotgun (WGS) entry which is preliminary data.</text>
</comment>
<protein>
    <submittedName>
        <fullName evidence="1">Uncharacterized protein</fullName>
    </submittedName>
</protein>
<accession>A0ACC3C2P0</accession>
<evidence type="ECO:0000313" key="1">
    <source>
        <dbReference type="EMBL" id="KAK1864412.1"/>
    </source>
</evidence>
<organism evidence="1 2">
    <name type="scientific">Pyropia yezoensis</name>
    <name type="common">Susabi-nori</name>
    <name type="synonym">Porphyra yezoensis</name>
    <dbReference type="NCBI Taxonomy" id="2788"/>
    <lineage>
        <taxon>Eukaryota</taxon>
        <taxon>Rhodophyta</taxon>
        <taxon>Bangiophyceae</taxon>
        <taxon>Bangiales</taxon>
        <taxon>Bangiaceae</taxon>
        <taxon>Pyropia</taxon>
    </lineage>
</organism>
<name>A0ACC3C2P0_PYRYE</name>
<proteinExistence type="predicted"/>